<dbReference type="PANTHER" id="PTHR30269:SF32">
    <property type="entry name" value="MEMBRANE TRANSPORTER PROTEIN-RELATED"/>
    <property type="match status" value="1"/>
</dbReference>
<keyword evidence="6 8" id="KW-1133">Transmembrane helix</keyword>
<proteinExistence type="inferred from homology"/>
<dbReference type="GO" id="GO:0005886">
    <property type="term" value="C:plasma membrane"/>
    <property type="evidence" value="ECO:0007669"/>
    <property type="project" value="UniProtKB-SubCell"/>
</dbReference>
<organism evidence="9 10">
    <name type="scientific">Acinetobacter brisouii CIP 110357</name>
    <dbReference type="NCBI Taxonomy" id="1341683"/>
    <lineage>
        <taxon>Bacteria</taxon>
        <taxon>Pseudomonadati</taxon>
        <taxon>Pseudomonadota</taxon>
        <taxon>Gammaproteobacteria</taxon>
        <taxon>Moraxellales</taxon>
        <taxon>Moraxellaceae</taxon>
        <taxon>Acinetobacter</taxon>
    </lineage>
</organism>
<protein>
    <recommendedName>
        <fullName evidence="8">Probable membrane transporter protein</fullName>
    </recommendedName>
</protein>
<feature type="transmembrane region" description="Helical" evidence="8">
    <location>
        <begin position="62"/>
        <end position="85"/>
    </location>
</feature>
<dbReference type="PATRIC" id="fig|1341683.3.peg.2969"/>
<feature type="transmembrane region" description="Helical" evidence="8">
    <location>
        <begin position="222"/>
        <end position="239"/>
    </location>
</feature>
<evidence type="ECO:0000256" key="4">
    <source>
        <dbReference type="ARBA" id="ARBA00022475"/>
    </source>
</evidence>
<dbReference type="InterPro" id="IPR002781">
    <property type="entry name" value="TM_pro_TauE-like"/>
</dbReference>
<dbReference type="AlphaFoldDB" id="V2UEU6"/>
<dbReference type="InterPro" id="IPR052017">
    <property type="entry name" value="TSUP"/>
</dbReference>
<dbReference type="Proteomes" id="UP000018418">
    <property type="component" value="Unassembled WGS sequence"/>
</dbReference>
<gene>
    <name evidence="9" type="ORF">P255_03008</name>
</gene>
<reference evidence="9 10" key="1">
    <citation type="submission" date="2013-10" db="EMBL/GenBank/DDBJ databases">
        <title>The Genome Sequence of Acinetobacter brisouii CIP 110357.</title>
        <authorList>
            <consortium name="The Broad Institute Genomics Platform"/>
            <consortium name="The Broad Institute Genome Sequencing Center for Infectious Disease"/>
            <person name="Cerqueira G."/>
            <person name="Feldgarden M."/>
            <person name="Courvalin P."/>
            <person name="Grillot-Courvalin C."/>
            <person name="Clermont D."/>
            <person name="Rocha E."/>
            <person name="Yoon E.-J."/>
            <person name="Nemec A."/>
            <person name="Young S.K."/>
            <person name="Zeng Q."/>
            <person name="Gargeya S."/>
            <person name="Fitzgerald M."/>
            <person name="Abouelleil A."/>
            <person name="Alvarado L."/>
            <person name="Berlin A.M."/>
            <person name="Chapman S.B."/>
            <person name="Gainer-Dewar J."/>
            <person name="Goldberg J."/>
            <person name="Gnerre S."/>
            <person name="Griggs A."/>
            <person name="Gujja S."/>
            <person name="Hansen M."/>
            <person name="Howarth C."/>
            <person name="Imamovic A."/>
            <person name="Ireland A."/>
            <person name="Larimer J."/>
            <person name="McCowan C."/>
            <person name="Murphy C."/>
            <person name="Pearson M."/>
            <person name="Poon T.W."/>
            <person name="Priest M."/>
            <person name="Roberts A."/>
            <person name="Saif S."/>
            <person name="Shea T."/>
            <person name="Sykes S."/>
            <person name="Wortman J."/>
            <person name="Nusbaum C."/>
            <person name="Birren B."/>
        </authorList>
    </citation>
    <scope>NUCLEOTIDE SEQUENCE [LARGE SCALE GENOMIC DNA]</scope>
    <source>
        <strain evidence="9 10">CIP 110357</strain>
    </source>
</reference>
<feature type="transmembrane region" description="Helical" evidence="8">
    <location>
        <begin position="27"/>
        <end position="50"/>
    </location>
</feature>
<dbReference type="HOGENOM" id="CLU_054750_7_1_6"/>
<keyword evidence="7 8" id="KW-0472">Membrane</keyword>
<evidence type="ECO:0000256" key="6">
    <source>
        <dbReference type="ARBA" id="ARBA00022989"/>
    </source>
</evidence>
<evidence type="ECO:0000313" key="10">
    <source>
        <dbReference type="Proteomes" id="UP000018418"/>
    </source>
</evidence>
<evidence type="ECO:0000313" key="9">
    <source>
        <dbReference type="EMBL" id="ESK47125.1"/>
    </source>
</evidence>
<evidence type="ECO:0000256" key="2">
    <source>
        <dbReference type="ARBA" id="ARBA00009142"/>
    </source>
</evidence>
<evidence type="ECO:0000256" key="5">
    <source>
        <dbReference type="ARBA" id="ARBA00022692"/>
    </source>
</evidence>
<dbReference type="OrthoDB" id="9800873at2"/>
<keyword evidence="5 8" id="KW-0812">Transmembrane</keyword>
<feature type="transmembrane region" description="Helical" evidence="8">
    <location>
        <begin position="162"/>
        <end position="181"/>
    </location>
</feature>
<dbReference type="PANTHER" id="PTHR30269">
    <property type="entry name" value="TRANSMEMBRANE PROTEIN YFCA"/>
    <property type="match status" value="1"/>
</dbReference>
<keyword evidence="3" id="KW-0813">Transport</keyword>
<sequence>MLGFVMLVFAFAGLVKGVIGLGLPAVAMGLLSIVLSPFQAASLLIIPSLATNLWQLFSEGGWWILLHRFWTLLLGVVIGSTWSIFPTLADSHVHSGFLLGMMLLLYGIYGLCSQRLPNLQAHEKYLSPVVGYLGGALTVATGVIIIPVVPYLQSLQLQRNDLVQTLGLTFTCANLCLAVFLQQQLSATQNINYSLSCLVLLPALVGMWGGKLIRQRLNEQKFRRIFFVGLIFLGGYMSLNT</sequence>
<name>V2UEU6_9GAMM</name>
<dbReference type="STRING" id="396323.VH98_06210"/>
<evidence type="ECO:0000256" key="1">
    <source>
        <dbReference type="ARBA" id="ARBA00004651"/>
    </source>
</evidence>
<comment type="similarity">
    <text evidence="2 8">Belongs to the 4-toluene sulfonate uptake permease (TSUP) (TC 2.A.102) family.</text>
</comment>
<feature type="transmembrane region" description="Helical" evidence="8">
    <location>
        <begin position="91"/>
        <end position="109"/>
    </location>
</feature>
<evidence type="ECO:0000256" key="8">
    <source>
        <dbReference type="RuleBase" id="RU363041"/>
    </source>
</evidence>
<evidence type="ECO:0000256" key="3">
    <source>
        <dbReference type="ARBA" id="ARBA00022448"/>
    </source>
</evidence>
<dbReference type="EMBL" id="AYEU01000016">
    <property type="protein sequence ID" value="ESK47125.1"/>
    <property type="molecule type" value="Genomic_DNA"/>
</dbReference>
<evidence type="ECO:0000256" key="7">
    <source>
        <dbReference type="ARBA" id="ARBA00023136"/>
    </source>
</evidence>
<comment type="subcellular location">
    <subcellularLocation>
        <location evidence="1 8">Cell membrane</location>
        <topology evidence="1 8">Multi-pass membrane protein</topology>
    </subcellularLocation>
</comment>
<comment type="caution">
    <text evidence="9">The sequence shown here is derived from an EMBL/GenBank/DDBJ whole genome shotgun (WGS) entry which is preliminary data.</text>
</comment>
<feature type="transmembrane region" description="Helical" evidence="8">
    <location>
        <begin position="129"/>
        <end position="150"/>
    </location>
</feature>
<keyword evidence="10" id="KW-1185">Reference proteome</keyword>
<dbReference type="RefSeq" id="WP_004902997.1">
    <property type="nucleotide sequence ID" value="NZ_BBTI01000021.1"/>
</dbReference>
<accession>V2UEU6</accession>
<keyword evidence="4 8" id="KW-1003">Cell membrane</keyword>
<feature type="transmembrane region" description="Helical" evidence="8">
    <location>
        <begin position="193"/>
        <end position="210"/>
    </location>
</feature>
<dbReference type="Pfam" id="PF01925">
    <property type="entry name" value="TauE"/>
    <property type="match status" value="1"/>
</dbReference>